<dbReference type="STRING" id="1442369.A0A0D2J2T1"/>
<dbReference type="VEuPathDB" id="FungiDB:Z518_06822"/>
<accession>A0A0D2J2T1</accession>
<keyword evidence="2" id="KW-1185">Reference proteome</keyword>
<dbReference type="HOGENOM" id="CLU_073903_0_0_1"/>
<gene>
    <name evidence="1" type="ORF">Z518_06822</name>
</gene>
<evidence type="ECO:0000313" key="2">
    <source>
        <dbReference type="Proteomes" id="UP000053617"/>
    </source>
</evidence>
<evidence type="ECO:0000313" key="1">
    <source>
        <dbReference type="EMBL" id="KIX03270.1"/>
    </source>
</evidence>
<proteinExistence type="predicted"/>
<organism evidence="1 2">
    <name type="scientific">Rhinocladiella mackenziei CBS 650.93</name>
    <dbReference type="NCBI Taxonomy" id="1442369"/>
    <lineage>
        <taxon>Eukaryota</taxon>
        <taxon>Fungi</taxon>
        <taxon>Dikarya</taxon>
        <taxon>Ascomycota</taxon>
        <taxon>Pezizomycotina</taxon>
        <taxon>Eurotiomycetes</taxon>
        <taxon>Chaetothyriomycetidae</taxon>
        <taxon>Chaetothyriales</taxon>
        <taxon>Herpotrichiellaceae</taxon>
        <taxon>Rhinocladiella</taxon>
    </lineage>
</organism>
<dbReference type="OrthoDB" id="2851338at2759"/>
<dbReference type="RefSeq" id="XP_013270406.1">
    <property type="nucleotide sequence ID" value="XM_013414952.1"/>
</dbReference>
<dbReference type="GeneID" id="25294893"/>
<name>A0A0D2J2T1_9EURO</name>
<dbReference type="EMBL" id="KN847479">
    <property type="protein sequence ID" value="KIX03270.1"/>
    <property type="molecule type" value="Genomic_DNA"/>
</dbReference>
<dbReference type="Proteomes" id="UP000053617">
    <property type="component" value="Unassembled WGS sequence"/>
</dbReference>
<sequence length="249" mass="29145">MTDTGRYPPVPGYFFILSRPKACLSLDEYHSWYNTEHGPLRLMLDFFPVGHRYRSRDLDPPVWLAAYDVTTLSCSEDPRYTMLRQNRSRRETRILNTGLDMLDRRIYRTLSTRGTSHGPAPVIMATTFVVREELVGELHAWYDQEHLRHISMIPGWRRTRRFQLVESTDPKNGVVELLAVHDFDQVNGLGGMEHEQVQATPWRAKILEMVESRDNKVFDFFHEFKAGDYRRPIEVDDERAGLNRSDITC</sequence>
<dbReference type="AlphaFoldDB" id="A0A0D2J2T1"/>
<evidence type="ECO:0008006" key="3">
    <source>
        <dbReference type="Google" id="ProtNLM"/>
    </source>
</evidence>
<reference evidence="1 2" key="1">
    <citation type="submission" date="2015-01" db="EMBL/GenBank/DDBJ databases">
        <title>The Genome Sequence of Rhinocladiella mackenzie CBS 650.93.</title>
        <authorList>
            <consortium name="The Broad Institute Genomics Platform"/>
            <person name="Cuomo C."/>
            <person name="de Hoog S."/>
            <person name="Gorbushina A."/>
            <person name="Stielow B."/>
            <person name="Teixiera M."/>
            <person name="Abouelleil A."/>
            <person name="Chapman S.B."/>
            <person name="Priest M."/>
            <person name="Young S.K."/>
            <person name="Wortman J."/>
            <person name="Nusbaum C."/>
            <person name="Birren B."/>
        </authorList>
    </citation>
    <scope>NUCLEOTIDE SEQUENCE [LARGE SCALE GENOMIC DNA]</scope>
    <source>
        <strain evidence="1 2">CBS 650.93</strain>
    </source>
</reference>
<protein>
    <recommendedName>
        <fullName evidence="3">EthD domain-containing protein</fullName>
    </recommendedName>
</protein>